<gene>
    <name evidence="2" type="ORF">H0902_03055</name>
</gene>
<keyword evidence="1" id="KW-1133">Transmembrane helix</keyword>
<dbReference type="RefSeq" id="WP_185236926.1">
    <property type="nucleotide sequence ID" value="NZ_JACEGB010000051.1"/>
</dbReference>
<evidence type="ECO:0000256" key="1">
    <source>
        <dbReference type="SAM" id="Phobius"/>
    </source>
</evidence>
<organism evidence="2 3">
    <name type="scientific">Microcystis aeruginosa BLCC-F108</name>
    <dbReference type="NCBI Taxonomy" id="2755317"/>
    <lineage>
        <taxon>Bacteria</taxon>
        <taxon>Bacillati</taxon>
        <taxon>Cyanobacteriota</taxon>
        <taxon>Cyanophyceae</taxon>
        <taxon>Oscillatoriophycideae</taxon>
        <taxon>Chroococcales</taxon>
        <taxon>Microcystaceae</taxon>
        <taxon>Microcystis</taxon>
    </lineage>
</organism>
<keyword evidence="1" id="KW-0472">Membrane</keyword>
<dbReference type="EMBL" id="JACEGB010000051">
    <property type="protein sequence ID" value="MBC1189853.1"/>
    <property type="molecule type" value="Genomic_DNA"/>
</dbReference>
<dbReference type="Proteomes" id="UP000551499">
    <property type="component" value="Unassembled WGS sequence"/>
</dbReference>
<feature type="transmembrane region" description="Helical" evidence="1">
    <location>
        <begin position="27"/>
        <end position="44"/>
    </location>
</feature>
<dbReference type="AlphaFoldDB" id="A0A841UFV6"/>
<name>A0A841UFV6_MICAE</name>
<evidence type="ECO:0000313" key="3">
    <source>
        <dbReference type="Proteomes" id="UP000551499"/>
    </source>
</evidence>
<protein>
    <submittedName>
        <fullName evidence="2">Uncharacterized protein</fullName>
    </submittedName>
</protein>
<accession>A0A841UFV6</accession>
<keyword evidence="1" id="KW-0812">Transmembrane</keyword>
<comment type="caution">
    <text evidence="2">The sequence shown here is derived from an EMBL/GenBank/DDBJ whole genome shotgun (WGS) entry which is preliminary data.</text>
</comment>
<sequence>MKVWVVGCVLLFLLVEFYQWAKGFILPLPIYIFAGALLSIASNYSQDMSNLFARNEQVDQTASLTDIPDILTAETAITSLEAADQKIVKSYQIRRFCRIAMS</sequence>
<reference evidence="2 3" key="1">
    <citation type="submission" date="2020-07" db="EMBL/GenBank/DDBJ databases">
        <title>Genomes of two Microcystis aeruginosa (Cyanobacteria) strains from Florida (USA) with disparate toxicogenic potential.</title>
        <authorList>
            <person name="Lefler F.W."/>
            <person name="Barbosa M."/>
            <person name="Berthold D.E."/>
            <person name="Laughinghouse H.D. IV."/>
        </authorList>
    </citation>
    <scope>NUCLEOTIDE SEQUENCE [LARGE SCALE GENOMIC DNA]</scope>
    <source>
        <strain evidence="2 3">BLCCF108</strain>
    </source>
</reference>
<evidence type="ECO:0000313" key="2">
    <source>
        <dbReference type="EMBL" id="MBC1189853.1"/>
    </source>
</evidence>
<proteinExistence type="predicted"/>